<dbReference type="GO" id="GO:0016405">
    <property type="term" value="F:CoA-ligase activity"/>
    <property type="evidence" value="ECO:0007669"/>
    <property type="project" value="TreeGrafter"/>
</dbReference>
<keyword evidence="3" id="KW-0436">Ligase</keyword>
<accession>A0A3S3P7G7</accession>
<dbReference type="PANTHER" id="PTHR24096">
    <property type="entry name" value="LONG-CHAIN-FATTY-ACID--COA LIGASE"/>
    <property type="match status" value="1"/>
</dbReference>
<feature type="domain" description="AMP-binding enzyme C-terminal" evidence="6">
    <location>
        <begin position="252"/>
        <end position="301"/>
    </location>
</feature>
<dbReference type="Gene3D" id="3.30.300.30">
    <property type="match status" value="1"/>
</dbReference>
<evidence type="ECO:0000256" key="3">
    <source>
        <dbReference type="ARBA" id="ARBA00022598"/>
    </source>
</evidence>
<evidence type="ECO:0000256" key="1">
    <source>
        <dbReference type="ARBA" id="ARBA00004275"/>
    </source>
</evidence>
<dbReference type="SUPFAM" id="SSF56801">
    <property type="entry name" value="Acetyl-CoA synthetase-like"/>
    <property type="match status" value="1"/>
</dbReference>
<dbReference type="InterPro" id="IPR045851">
    <property type="entry name" value="AMP-bd_C_sf"/>
</dbReference>
<dbReference type="AlphaFoldDB" id="A0A3S3P7G7"/>
<organism evidence="7 8">
    <name type="scientific">Dinothrombium tinctorium</name>
    <dbReference type="NCBI Taxonomy" id="1965070"/>
    <lineage>
        <taxon>Eukaryota</taxon>
        <taxon>Metazoa</taxon>
        <taxon>Ecdysozoa</taxon>
        <taxon>Arthropoda</taxon>
        <taxon>Chelicerata</taxon>
        <taxon>Arachnida</taxon>
        <taxon>Acari</taxon>
        <taxon>Acariformes</taxon>
        <taxon>Trombidiformes</taxon>
        <taxon>Prostigmata</taxon>
        <taxon>Anystina</taxon>
        <taxon>Parasitengona</taxon>
        <taxon>Trombidioidea</taxon>
        <taxon>Trombidiidae</taxon>
        <taxon>Dinothrombium</taxon>
    </lineage>
</organism>
<evidence type="ECO:0000256" key="2">
    <source>
        <dbReference type="ARBA" id="ARBA00006432"/>
    </source>
</evidence>
<reference evidence="7 8" key="1">
    <citation type="journal article" date="2018" name="Gigascience">
        <title>Genomes of trombidid mites reveal novel predicted allergens and laterally-transferred genes associated with secondary metabolism.</title>
        <authorList>
            <person name="Dong X."/>
            <person name="Chaisiri K."/>
            <person name="Xia D."/>
            <person name="Armstrong S.D."/>
            <person name="Fang Y."/>
            <person name="Donnelly M.J."/>
            <person name="Kadowaki T."/>
            <person name="McGarry J.W."/>
            <person name="Darby A.C."/>
            <person name="Makepeace B.L."/>
        </authorList>
    </citation>
    <scope>NUCLEOTIDE SEQUENCE [LARGE SCALE GENOMIC DNA]</scope>
    <source>
        <strain evidence="7">UoL-WK</strain>
    </source>
</reference>
<comment type="subcellular location">
    <subcellularLocation>
        <location evidence="1">Peroxisome</location>
    </subcellularLocation>
</comment>
<protein>
    <submittedName>
        <fullName evidence="7">Uncharacterized protein</fullName>
    </submittedName>
</protein>
<dbReference type="Pfam" id="PF00501">
    <property type="entry name" value="AMP-binding"/>
    <property type="match status" value="1"/>
</dbReference>
<dbReference type="InterPro" id="IPR000873">
    <property type="entry name" value="AMP-dep_synth/lig_dom"/>
</dbReference>
<comment type="similarity">
    <text evidence="2">Belongs to the ATP-dependent AMP-binding enzyme family.</text>
</comment>
<keyword evidence="8" id="KW-1185">Reference proteome</keyword>
<dbReference type="InterPro" id="IPR025110">
    <property type="entry name" value="AMP-bd_C"/>
</dbReference>
<feature type="domain" description="AMP-dependent synthetase/ligase" evidence="5">
    <location>
        <begin position="3"/>
        <end position="201"/>
    </location>
</feature>
<dbReference type="OrthoDB" id="10253869at2759"/>
<dbReference type="Proteomes" id="UP000285301">
    <property type="component" value="Unassembled WGS sequence"/>
</dbReference>
<evidence type="ECO:0000313" key="7">
    <source>
        <dbReference type="EMBL" id="RWS02733.1"/>
    </source>
</evidence>
<dbReference type="GO" id="GO:0005777">
    <property type="term" value="C:peroxisome"/>
    <property type="evidence" value="ECO:0007669"/>
    <property type="project" value="UniProtKB-SubCell"/>
</dbReference>
<proteinExistence type="inferred from homology"/>
<dbReference type="Gene3D" id="3.40.50.12780">
    <property type="entry name" value="N-terminal domain of ligase-like"/>
    <property type="match status" value="1"/>
</dbReference>
<evidence type="ECO:0000313" key="8">
    <source>
        <dbReference type="Proteomes" id="UP000285301"/>
    </source>
</evidence>
<dbReference type="InterPro" id="IPR042099">
    <property type="entry name" value="ANL_N_sf"/>
</dbReference>
<evidence type="ECO:0000256" key="4">
    <source>
        <dbReference type="ARBA" id="ARBA00023140"/>
    </source>
</evidence>
<sequence length="303" mass="33594">MESSGTTGPAKGAIFSHRTFVKILTRNIFFQNRSLITCAYTPIAHGSGLVTFLVSLVEGSIVVSLKRTNVEQLICAIEKYKITSIFLAPYYLTCLTKLDYVPDLSSLQSVVTGASKLSSNIAKTFIKKFSIPEFRQTYGCTEVGFIVTSSHNLCEKFNNTIGKIRPYMKAKIIDPETGKLLGPYQKGEIVATGPSPFDGYHDQPEWTEAIFKDGWVYTGDIGYYDEEENFYIVDRIKDIIKQNSFGFSPSDVEEVLIQHEAVEEAVVVGIPDKEAGEVAHAFIVLKPEISAEAEDLKNFANGK</sequence>
<name>A0A3S3P7G7_9ACAR</name>
<dbReference type="Pfam" id="PF13193">
    <property type="entry name" value="AMP-binding_C"/>
    <property type="match status" value="1"/>
</dbReference>
<gene>
    <name evidence="7" type="ORF">B4U79_11315</name>
</gene>
<dbReference type="STRING" id="1965070.A0A3S3P7G7"/>
<comment type="caution">
    <text evidence="7">The sequence shown here is derived from an EMBL/GenBank/DDBJ whole genome shotgun (WGS) entry which is preliminary data.</text>
</comment>
<evidence type="ECO:0000259" key="6">
    <source>
        <dbReference type="Pfam" id="PF13193"/>
    </source>
</evidence>
<dbReference type="PANTHER" id="PTHR24096:SF149">
    <property type="entry name" value="AMP-BINDING DOMAIN-CONTAINING PROTEIN-RELATED"/>
    <property type="match status" value="1"/>
</dbReference>
<keyword evidence="4" id="KW-0576">Peroxisome</keyword>
<dbReference type="EMBL" id="NCKU01007307">
    <property type="protein sequence ID" value="RWS02733.1"/>
    <property type="molecule type" value="Genomic_DNA"/>
</dbReference>
<evidence type="ECO:0000259" key="5">
    <source>
        <dbReference type="Pfam" id="PF00501"/>
    </source>
</evidence>